<dbReference type="Proteomes" id="UP000054516">
    <property type="component" value="Unassembled WGS sequence"/>
</dbReference>
<protein>
    <submittedName>
        <fullName evidence="2">Uncharacterized protein</fullName>
    </submittedName>
</protein>
<evidence type="ECO:0000313" key="3">
    <source>
        <dbReference type="Proteomes" id="UP000054516"/>
    </source>
</evidence>
<dbReference type="AlphaFoldDB" id="A0A1S8ABC7"/>
<gene>
    <name evidence="2" type="ORF">SAMD00023353_12500140</name>
</gene>
<evidence type="ECO:0000256" key="1">
    <source>
        <dbReference type="SAM" id="MobiDB-lite"/>
    </source>
</evidence>
<accession>A0A1S8ABC7</accession>
<organism evidence="2">
    <name type="scientific">Rosellinia necatrix</name>
    <name type="common">White root-rot fungus</name>
    <dbReference type="NCBI Taxonomy" id="77044"/>
    <lineage>
        <taxon>Eukaryota</taxon>
        <taxon>Fungi</taxon>
        <taxon>Dikarya</taxon>
        <taxon>Ascomycota</taxon>
        <taxon>Pezizomycotina</taxon>
        <taxon>Sordariomycetes</taxon>
        <taxon>Xylariomycetidae</taxon>
        <taxon>Xylariales</taxon>
        <taxon>Xylariaceae</taxon>
        <taxon>Rosellinia</taxon>
    </lineage>
</organism>
<reference evidence="2" key="1">
    <citation type="submission" date="2016-03" db="EMBL/GenBank/DDBJ databases">
        <title>Draft genome sequence of Rosellinia necatrix.</title>
        <authorList>
            <person name="Kanematsu S."/>
        </authorList>
    </citation>
    <scope>NUCLEOTIDE SEQUENCE [LARGE SCALE GENOMIC DNA]</scope>
    <source>
        <strain evidence="2">W97</strain>
    </source>
</reference>
<keyword evidence="3" id="KW-1185">Reference proteome</keyword>
<dbReference type="EMBL" id="DF977570">
    <property type="protein sequence ID" value="GAW27398.1"/>
    <property type="molecule type" value="Genomic_DNA"/>
</dbReference>
<feature type="compositionally biased region" description="Polar residues" evidence="1">
    <location>
        <begin position="68"/>
        <end position="79"/>
    </location>
</feature>
<proteinExistence type="predicted"/>
<name>A0A1S8ABC7_ROSNE</name>
<sequence>MDIIERQIPLRSVPCPRRLSRNVHRLCREKSLEIEAFEVHDDIYIIRLRRPKPVRTISSDSAESLQYSAQAKSSNTNQIKHQHYSMYDNGGM</sequence>
<feature type="region of interest" description="Disordered" evidence="1">
    <location>
        <begin position="68"/>
        <end position="92"/>
    </location>
</feature>
<evidence type="ECO:0000313" key="2">
    <source>
        <dbReference type="EMBL" id="GAW27398.1"/>
    </source>
</evidence>
<dbReference type="OrthoDB" id="4772238at2759"/>